<feature type="compositionally biased region" description="Polar residues" evidence="1">
    <location>
        <begin position="253"/>
        <end position="263"/>
    </location>
</feature>
<dbReference type="InParanoid" id="K2RCZ1"/>
<sequence>MTPPKNYDPPYQPPNGTSQARKDVKSRAGFMNDTLMKSAWIGYWDERGGEDPAGPWANKFPGMPSSYKLLVETRYNSIEPADVPPFQQKTNGVWRKQYASNSPDSSTPTLISIPARSDTSVKTRRSRNYSLALIIQAWAYRFRARDGEEEKDVFALFAKEKKTNVIKHGAYEKYTYLMRDEKSYSEDYFLCIRKPKGTSKKLRRNASAHSGRQVEEPNTGERSFPSPRSDDIDLDEGLDGHIAHPPSGETDQRPSPTQSTQRPTIFDYRRQTYYADFPRTHKPAQWERSETARPDIPSSLPDAEQLHQAAAVLAAITKRNTVNETGPEATPEPAARSRKSFPNMIPARASNTPATEAPERTKPSQPSAVAGVDASSEPRAAPKRPIDQESRAAHDNEGVPPPKAPKLQRCTISGANAAPVNLQMWQERKGYRKPYVDLGDEESEADADAASGPAIPNADQVVEEERLRRDEQQIRHGGPRQSPQREASHEASLPIRQPVEQASAAAAAGGPPPPPQTAHAHRRVLLDIYVDGGSSDAYAMDMARCGTVQELFAKVSEEVRDELGSDGQGGRKRIRSMKFCLDLISEAHLHPRRVVRDNAAGYDVLRMKIEELWRKRPEMKELLIEVLVQVERYQ</sequence>
<dbReference type="VEuPathDB" id="FungiDB:MPH_12098"/>
<comment type="caution">
    <text evidence="2">The sequence shown here is derived from an EMBL/GenBank/DDBJ whole genome shotgun (WGS) entry which is preliminary data.</text>
</comment>
<dbReference type="EMBL" id="AHHD01000503">
    <property type="protein sequence ID" value="EKG10787.1"/>
    <property type="molecule type" value="Genomic_DNA"/>
</dbReference>
<protein>
    <submittedName>
        <fullName evidence="2">Uncharacterized protein</fullName>
    </submittedName>
</protein>
<dbReference type="Proteomes" id="UP000007129">
    <property type="component" value="Unassembled WGS sequence"/>
</dbReference>
<feature type="compositionally biased region" description="Basic and acidic residues" evidence="1">
    <location>
        <begin position="284"/>
        <end position="293"/>
    </location>
</feature>
<organism evidence="2 3">
    <name type="scientific">Macrophomina phaseolina (strain MS6)</name>
    <name type="common">Charcoal rot fungus</name>
    <dbReference type="NCBI Taxonomy" id="1126212"/>
    <lineage>
        <taxon>Eukaryota</taxon>
        <taxon>Fungi</taxon>
        <taxon>Dikarya</taxon>
        <taxon>Ascomycota</taxon>
        <taxon>Pezizomycotina</taxon>
        <taxon>Dothideomycetes</taxon>
        <taxon>Dothideomycetes incertae sedis</taxon>
        <taxon>Botryosphaeriales</taxon>
        <taxon>Botryosphaeriaceae</taxon>
        <taxon>Macrophomina</taxon>
    </lineage>
</organism>
<feature type="region of interest" description="Disordered" evidence="1">
    <location>
        <begin position="321"/>
        <end position="408"/>
    </location>
</feature>
<proteinExistence type="predicted"/>
<dbReference type="HOGENOM" id="CLU_431529_0_0_1"/>
<evidence type="ECO:0000313" key="3">
    <source>
        <dbReference type="Proteomes" id="UP000007129"/>
    </source>
</evidence>
<evidence type="ECO:0000256" key="1">
    <source>
        <dbReference type="SAM" id="MobiDB-lite"/>
    </source>
</evidence>
<feature type="region of interest" description="Disordered" evidence="1">
    <location>
        <begin position="200"/>
        <end position="300"/>
    </location>
</feature>
<feature type="compositionally biased region" description="Basic and acidic residues" evidence="1">
    <location>
        <begin position="463"/>
        <end position="474"/>
    </location>
</feature>
<accession>K2RCZ1</accession>
<dbReference type="AlphaFoldDB" id="K2RCZ1"/>
<feature type="compositionally biased region" description="Basic and acidic residues" evidence="1">
    <location>
        <begin position="384"/>
        <end position="397"/>
    </location>
</feature>
<feature type="region of interest" description="Disordered" evidence="1">
    <location>
        <begin position="1"/>
        <end position="29"/>
    </location>
</feature>
<reference evidence="2 3" key="1">
    <citation type="journal article" date="2012" name="BMC Genomics">
        <title>Tools to kill: Genome of one of the most destructive plant pathogenic fungi Macrophomina phaseolina.</title>
        <authorList>
            <person name="Islam M.S."/>
            <person name="Haque M.S."/>
            <person name="Islam M.M."/>
            <person name="Emdad E.M."/>
            <person name="Halim A."/>
            <person name="Hossen Q.M.M."/>
            <person name="Hossain M.Z."/>
            <person name="Ahmed B."/>
            <person name="Rahim S."/>
            <person name="Rahman M.S."/>
            <person name="Alam M.M."/>
            <person name="Hou S."/>
            <person name="Wan X."/>
            <person name="Saito J.A."/>
            <person name="Alam M."/>
        </authorList>
    </citation>
    <scope>NUCLEOTIDE SEQUENCE [LARGE SCALE GENOMIC DNA]</scope>
    <source>
        <strain evidence="2 3">MS6</strain>
    </source>
</reference>
<name>K2RCZ1_MACPH</name>
<evidence type="ECO:0000313" key="2">
    <source>
        <dbReference type="EMBL" id="EKG10787.1"/>
    </source>
</evidence>
<feature type="compositionally biased region" description="Pro residues" evidence="1">
    <location>
        <begin position="1"/>
        <end position="13"/>
    </location>
</feature>
<gene>
    <name evidence="2" type="ORF">MPH_12098</name>
</gene>
<feature type="region of interest" description="Disordered" evidence="1">
    <location>
        <begin position="440"/>
        <end position="492"/>
    </location>
</feature>